<accession>W7A2A7</accession>
<sequence>MSIRSKNLRLKTEREFGRRNRRQDSRKGRKDRNKISSPHGKRGDKEEKENYCLYHPSEETSPSGGYVLGTQQRNDRTKGEHAKNQQNRRMCSDSPAWTDS</sequence>
<gene>
    <name evidence="2" type="ORF">C922_04228</name>
</gene>
<protein>
    <submittedName>
        <fullName evidence="2">Uncharacterized protein</fullName>
    </submittedName>
</protein>
<dbReference type="Proteomes" id="UP000030640">
    <property type="component" value="Unassembled WGS sequence"/>
</dbReference>
<dbReference type="AlphaFoldDB" id="W7A2A7"/>
<feature type="compositionally biased region" description="Basic and acidic residues" evidence="1">
    <location>
        <begin position="10"/>
        <end position="26"/>
    </location>
</feature>
<dbReference type="VEuPathDB" id="PlasmoDB:C922_04228"/>
<dbReference type="EMBL" id="KI965479">
    <property type="protein sequence ID" value="EUD65488.1"/>
    <property type="molecule type" value="Genomic_DNA"/>
</dbReference>
<feature type="compositionally biased region" description="Basic and acidic residues" evidence="1">
    <location>
        <begin position="41"/>
        <end position="50"/>
    </location>
</feature>
<feature type="compositionally biased region" description="Polar residues" evidence="1">
    <location>
        <begin position="84"/>
        <end position="100"/>
    </location>
</feature>
<evidence type="ECO:0000256" key="1">
    <source>
        <dbReference type="SAM" id="MobiDB-lite"/>
    </source>
</evidence>
<feature type="region of interest" description="Disordered" evidence="1">
    <location>
        <begin position="1"/>
        <end position="100"/>
    </location>
</feature>
<dbReference type="GeneID" id="20039502"/>
<organism evidence="2 3">
    <name type="scientific">Plasmodium inui San Antonio 1</name>
    <dbReference type="NCBI Taxonomy" id="1237626"/>
    <lineage>
        <taxon>Eukaryota</taxon>
        <taxon>Sar</taxon>
        <taxon>Alveolata</taxon>
        <taxon>Apicomplexa</taxon>
        <taxon>Aconoidasida</taxon>
        <taxon>Haemosporida</taxon>
        <taxon>Plasmodiidae</taxon>
        <taxon>Plasmodium</taxon>
        <taxon>Plasmodium (Plasmodium)</taxon>
    </lineage>
</organism>
<keyword evidence="3" id="KW-1185">Reference proteome</keyword>
<dbReference type="RefSeq" id="XP_008818035.1">
    <property type="nucleotide sequence ID" value="XM_008819813.1"/>
</dbReference>
<proteinExistence type="predicted"/>
<feature type="compositionally biased region" description="Basic and acidic residues" evidence="1">
    <location>
        <begin position="73"/>
        <end position="83"/>
    </location>
</feature>
<evidence type="ECO:0000313" key="2">
    <source>
        <dbReference type="EMBL" id="EUD65488.1"/>
    </source>
</evidence>
<name>W7A2A7_9APIC</name>
<evidence type="ECO:0000313" key="3">
    <source>
        <dbReference type="Proteomes" id="UP000030640"/>
    </source>
</evidence>
<reference evidence="2 3" key="1">
    <citation type="submission" date="2013-02" db="EMBL/GenBank/DDBJ databases">
        <title>The Genome Sequence of Plasmodium inui San Antonio 1.</title>
        <authorList>
            <consortium name="The Broad Institute Genome Sequencing Platform"/>
            <consortium name="The Broad Institute Genome Sequencing Center for Infectious Disease"/>
            <person name="Neafsey D."/>
            <person name="Cheeseman I."/>
            <person name="Volkman S."/>
            <person name="Adams J."/>
            <person name="Walker B."/>
            <person name="Young S.K."/>
            <person name="Zeng Q."/>
            <person name="Gargeya S."/>
            <person name="Fitzgerald M."/>
            <person name="Haas B."/>
            <person name="Abouelleil A."/>
            <person name="Alvarado L."/>
            <person name="Arachchi H.M."/>
            <person name="Berlin A.M."/>
            <person name="Chapman S.B."/>
            <person name="Dewar J."/>
            <person name="Goldberg J."/>
            <person name="Griggs A."/>
            <person name="Gujja S."/>
            <person name="Hansen M."/>
            <person name="Howarth C."/>
            <person name="Imamovic A."/>
            <person name="Larimer J."/>
            <person name="McCowan C."/>
            <person name="Murphy C."/>
            <person name="Neiman D."/>
            <person name="Pearson M."/>
            <person name="Priest M."/>
            <person name="Roberts A."/>
            <person name="Saif S."/>
            <person name="Shea T."/>
            <person name="Sisk P."/>
            <person name="Sykes S."/>
            <person name="Wortman J."/>
            <person name="Nusbaum C."/>
            <person name="Birren B."/>
        </authorList>
    </citation>
    <scope>NUCLEOTIDE SEQUENCE [LARGE SCALE GENOMIC DNA]</scope>
    <source>
        <strain evidence="2 3">San Antonio 1</strain>
    </source>
</reference>